<evidence type="ECO:0000256" key="1">
    <source>
        <dbReference type="ARBA" id="ARBA00022801"/>
    </source>
</evidence>
<dbReference type="GO" id="GO:0004061">
    <property type="term" value="F:arylformamidase activity"/>
    <property type="evidence" value="ECO:0007669"/>
    <property type="project" value="TreeGrafter"/>
</dbReference>
<keyword evidence="1" id="KW-0378">Hydrolase</keyword>
<dbReference type="InterPro" id="IPR029058">
    <property type="entry name" value="AB_hydrolase_fold"/>
</dbReference>
<proteinExistence type="predicted"/>
<name>A0A7S4JCP4_9STRA</name>
<reference evidence="2" key="1">
    <citation type="submission" date="2021-01" db="EMBL/GenBank/DDBJ databases">
        <authorList>
            <person name="Corre E."/>
            <person name="Pelletier E."/>
            <person name="Niang G."/>
            <person name="Scheremetjew M."/>
            <person name="Finn R."/>
            <person name="Kale V."/>
            <person name="Holt S."/>
            <person name="Cochrane G."/>
            <person name="Meng A."/>
            <person name="Brown T."/>
            <person name="Cohen L."/>
        </authorList>
    </citation>
    <scope>NUCLEOTIDE SEQUENCE</scope>
    <source>
        <strain evidence="2">Isolate 1302-5</strain>
    </source>
</reference>
<sequence>MHSRLFARIEISIRIGRSGVLRRHIHNRVRITRDVRYADEHERNVLDIYKPHPAVPPSPLEQLPTLLFVHGGMWMRGSKEQSVLSPWDVAYSTLSGLFGHVGNRIQYHDNSNKNQPGTSNIGVTMAAHGVTALVMNYRLAGGKYMTSTIDAEGWTDGQKQVMDVARSIAFSVEHVAKQQQTGYYSNKRPNLYVCGHSAGAHLAAVALCHQNYLEMAMKERNVDMNTLGGLLGGFIGISGVYNLRRLGMGAMKEITVGPSFLHAHAAPTKEDDEDTLIQFSPVHLLLQNHTDIESPKRCHLLRDKIPPMANIATLLLNAESDFHLEQDAKELMVALRQYKMNGSAPQVDHEMITSSDHLSIISQVGSDIEQVKASYDSVYLTKKRASLGWGLGSMTGSEYPNVVLESVASVFGLDGANKDSTSRRILEFIEDTQ</sequence>
<dbReference type="PANTHER" id="PTHR48081:SF33">
    <property type="entry name" value="KYNURENINE FORMAMIDASE"/>
    <property type="match status" value="1"/>
</dbReference>
<dbReference type="InterPro" id="IPR050300">
    <property type="entry name" value="GDXG_lipolytic_enzyme"/>
</dbReference>
<evidence type="ECO:0000313" key="2">
    <source>
        <dbReference type="EMBL" id="CAE2259315.1"/>
    </source>
</evidence>
<gene>
    <name evidence="2" type="ORF">OAUR00152_LOCUS25898</name>
</gene>
<dbReference type="AlphaFoldDB" id="A0A7S4JCP4"/>
<dbReference type="Gene3D" id="3.40.50.1820">
    <property type="entry name" value="alpha/beta hydrolase"/>
    <property type="match status" value="1"/>
</dbReference>
<dbReference type="SUPFAM" id="SSF53474">
    <property type="entry name" value="alpha/beta-Hydrolases"/>
    <property type="match status" value="1"/>
</dbReference>
<protein>
    <submittedName>
        <fullName evidence="2">Uncharacterized protein</fullName>
    </submittedName>
</protein>
<dbReference type="EMBL" id="HBKQ01037518">
    <property type="protein sequence ID" value="CAE2259315.1"/>
    <property type="molecule type" value="Transcribed_RNA"/>
</dbReference>
<organism evidence="2">
    <name type="scientific">Odontella aurita</name>
    <dbReference type="NCBI Taxonomy" id="265563"/>
    <lineage>
        <taxon>Eukaryota</taxon>
        <taxon>Sar</taxon>
        <taxon>Stramenopiles</taxon>
        <taxon>Ochrophyta</taxon>
        <taxon>Bacillariophyta</taxon>
        <taxon>Mediophyceae</taxon>
        <taxon>Biddulphiophycidae</taxon>
        <taxon>Eupodiscales</taxon>
        <taxon>Odontellaceae</taxon>
        <taxon>Odontella</taxon>
    </lineage>
</organism>
<accession>A0A7S4JCP4</accession>
<dbReference type="PANTHER" id="PTHR48081">
    <property type="entry name" value="AB HYDROLASE SUPERFAMILY PROTEIN C4A8.06C"/>
    <property type="match status" value="1"/>
</dbReference>